<gene>
    <name evidence="2" type="ORF">ACFQ4B_06215</name>
</gene>
<evidence type="ECO:0000313" key="3">
    <source>
        <dbReference type="Proteomes" id="UP001597180"/>
    </source>
</evidence>
<feature type="domain" description="Peptidase C39-like" evidence="1">
    <location>
        <begin position="133"/>
        <end position="297"/>
    </location>
</feature>
<evidence type="ECO:0000259" key="1">
    <source>
        <dbReference type="Pfam" id="PF13529"/>
    </source>
</evidence>
<dbReference type="PANTHER" id="PTHR37806">
    <property type="entry name" value="LMO0724 PROTEIN"/>
    <property type="match status" value="1"/>
</dbReference>
<reference evidence="3" key="1">
    <citation type="journal article" date="2019" name="Int. J. Syst. Evol. Microbiol.">
        <title>The Global Catalogue of Microorganisms (GCM) 10K type strain sequencing project: providing services to taxonomists for standard genome sequencing and annotation.</title>
        <authorList>
            <consortium name="The Broad Institute Genomics Platform"/>
            <consortium name="The Broad Institute Genome Sequencing Center for Infectious Disease"/>
            <person name="Wu L."/>
            <person name="Ma J."/>
        </authorList>
    </citation>
    <scope>NUCLEOTIDE SEQUENCE [LARGE SCALE GENOMIC DNA]</scope>
    <source>
        <strain evidence="3">CCUG 53270</strain>
    </source>
</reference>
<dbReference type="InterPro" id="IPR039563">
    <property type="entry name" value="Peptidase_C39_single_dom"/>
</dbReference>
<protein>
    <submittedName>
        <fullName evidence="2">C39 family peptidase</fullName>
    </submittedName>
</protein>
<dbReference type="InterPro" id="IPR039564">
    <property type="entry name" value="Peptidase_C39-like"/>
</dbReference>
<dbReference type="PANTHER" id="PTHR37806:SF1">
    <property type="entry name" value="PEPTIDASE C39-LIKE DOMAIN-CONTAINING PROTEIN"/>
    <property type="match status" value="1"/>
</dbReference>
<proteinExistence type="predicted"/>
<name>A0ABW3UHA9_9BACL</name>
<dbReference type="CDD" id="cd02549">
    <property type="entry name" value="Peptidase_C39A"/>
    <property type="match status" value="1"/>
</dbReference>
<keyword evidence="3" id="KW-1185">Reference proteome</keyword>
<organism evidence="2 3">
    <name type="scientific">Paenibacillus vulneris</name>
    <dbReference type="NCBI Taxonomy" id="1133364"/>
    <lineage>
        <taxon>Bacteria</taxon>
        <taxon>Bacillati</taxon>
        <taxon>Bacillota</taxon>
        <taxon>Bacilli</taxon>
        <taxon>Bacillales</taxon>
        <taxon>Paenibacillaceae</taxon>
        <taxon>Paenibacillus</taxon>
    </lineage>
</organism>
<dbReference type="RefSeq" id="WP_345594753.1">
    <property type="nucleotide sequence ID" value="NZ_BAABJG010000055.1"/>
</dbReference>
<dbReference type="Pfam" id="PF13529">
    <property type="entry name" value="Peptidase_C39_2"/>
    <property type="match status" value="1"/>
</dbReference>
<evidence type="ECO:0000313" key="2">
    <source>
        <dbReference type="EMBL" id="MFD1219704.1"/>
    </source>
</evidence>
<sequence>MKKGRNRIVWTLAASACAVMAISFGYLVPRDEPTIQQPTGSADPPAVLHTMQLQFQSRGLPGSIAEGTRIPEPDVEQYPFRLYQQDRFLLAYTSYPDAVNAAKGLSNTGVYFKSKDKLLWSSDKPLASSAQTEAPLIYQMPELDRGCEVTSLAMLLQSAGVNVDKMTLADEIRKDPNPFEIIGHEIHFGNPNEGFVGDIASFDHPGYGVYHGPIMELAKQYLPGRAVDATGSSFDDVLRLLEAGSPVWVVTNMEYTTLDEDAFETWETEDGGIDITYKEHSVLITGYDEDTVYINDPLGETGEVDKADFISAWEQMGRQAIAYVR</sequence>
<dbReference type="EMBL" id="JBHTLU010000012">
    <property type="protein sequence ID" value="MFD1219704.1"/>
    <property type="molecule type" value="Genomic_DNA"/>
</dbReference>
<dbReference type="Gene3D" id="3.90.70.10">
    <property type="entry name" value="Cysteine proteinases"/>
    <property type="match status" value="1"/>
</dbReference>
<dbReference type="Proteomes" id="UP001597180">
    <property type="component" value="Unassembled WGS sequence"/>
</dbReference>
<comment type="caution">
    <text evidence="2">The sequence shown here is derived from an EMBL/GenBank/DDBJ whole genome shotgun (WGS) entry which is preliminary data.</text>
</comment>
<accession>A0ABW3UHA9</accession>